<dbReference type="Proteomes" id="UP000827133">
    <property type="component" value="Unassembled WGS sequence"/>
</dbReference>
<proteinExistence type="predicted"/>
<dbReference type="AlphaFoldDB" id="A0A9P8DFG1"/>
<evidence type="ECO:0000256" key="1">
    <source>
        <dbReference type="SAM" id="MobiDB-lite"/>
    </source>
</evidence>
<dbReference type="GeneID" id="68314491"/>
<reference evidence="2" key="1">
    <citation type="journal article" date="2021" name="Mol. Plant Microbe Interact.">
        <title>Telomere to telomere genome assembly of Fusarium musae F31, causal agent of crown rot disease of banana.</title>
        <authorList>
            <person name="Degradi L."/>
            <person name="Tava V."/>
            <person name="Kunova A."/>
            <person name="Cortesi P."/>
            <person name="Saracchi M."/>
            <person name="Pasquali M."/>
        </authorList>
    </citation>
    <scope>NUCLEOTIDE SEQUENCE</scope>
    <source>
        <strain evidence="2">F31</strain>
    </source>
</reference>
<evidence type="ECO:0000313" key="3">
    <source>
        <dbReference type="Proteomes" id="UP000827133"/>
    </source>
</evidence>
<feature type="compositionally biased region" description="Polar residues" evidence="1">
    <location>
        <begin position="1"/>
        <end position="11"/>
    </location>
</feature>
<evidence type="ECO:0000313" key="2">
    <source>
        <dbReference type="EMBL" id="KAG9500954.1"/>
    </source>
</evidence>
<comment type="caution">
    <text evidence="2">The sequence shown here is derived from an EMBL/GenBank/DDBJ whole genome shotgun (WGS) entry which is preliminary data.</text>
</comment>
<dbReference type="KEGG" id="fmu:J7337_006635"/>
<keyword evidence="3" id="KW-1185">Reference proteome</keyword>
<accession>A0A9P8DFG1</accession>
<feature type="region of interest" description="Disordered" evidence="1">
    <location>
        <begin position="1"/>
        <end position="21"/>
    </location>
</feature>
<organism evidence="2 3">
    <name type="scientific">Fusarium musae</name>
    <dbReference type="NCBI Taxonomy" id="1042133"/>
    <lineage>
        <taxon>Eukaryota</taxon>
        <taxon>Fungi</taxon>
        <taxon>Dikarya</taxon>
        <taxon>Ascomycota</taxon>
        <taxon>Pezizomycotina</taxon>
        <taxon>Sordariomycetes</taxon>
        <taxon>Hypocreomycetidae</taxon>
        <taxon>Hypocreales</taxon>
        <taxon>Nectriaceae</taxon>
        <taxon>Fusarium</taxon>
    </lineage>
</organism>
<protein>
    <submittedName>
        <fullName evidence="2">Uncharacterized protein</fullName>
    </submittedName>
</protein>
<sequence length="105" mass="11703">MDNDSSDSTIPGSARSLPPPFDQVESYLRRAVVIAVDQAVARATDNWDAKLQTMQTQLKNELTVAINDAVHNALKGPLEEWLKDRQSMHFRLRNLEAVSGDIGQK</sequence>
<gene>
    <name evidence="2" type="ORF">J7337_006635</name>
</gene>
<name>A0A9P8DFG1_9HYPO</name>
<dbReference type="RefSeq" id="XP_044679954.1">
    <property type="nucleotide sequence ID" value="XM_044824297.1"/>
</dbReference>
<dbReference type="EMBL" id="JAHBCI010000005">
    <property type="protein sequence ID" value="KAG9500954.1"/>
    <property type="molecule type" value="Genomic_DNA"/>
</dbReference>